<dbReference type="SUPFAM" id="SSF88645">
    <property type="entry name" value="ssDNA viruses"/>
    <property type="match status" value="1"/>
</dbReference>
<proteinExistence type="inferred from homology"/>
<comment type="similarity">
    <text evidence="2">Belongs to the microviridae F protein family.</text>
</comment>
<sequence length="525" mass="57911">MRLPSVMSHNFSQVPRAEIPRSSFDRSHGYKTTLNAGYLVPVFVDEALPGDTFSVNMTGFARLATPLHPFMDNAYFNSFFFAVPIRLLWENWERFNGAQTDPGDSTDFLVPQVVSPAVGGWSAGSLSDYFGLPVGVASLSSSAFWHRAYNLIWNEWFRDQNLQQSVPVPIDDGPDDPGDYSLLRRGKRHDYFTSALPWPQKGESVSIPLGTNAPVAWNGLNTSQWEAHIPPGTAGVPAGALSVGGAGGVAQGATPVAFTFDVDAGIVAVLNEATAATINQLRQAFQVQRLYERDARGGTRYTEIVRSHFGVVSPDARLQRPEYLGGGQSPVNVHQVEQTSSTGGEPTPQGSLAAFGTSVMSGHGFTKSFTEHCVLIGMVSVRADLNYQQGMNRMFSRRSRFDFYWPALAHIGEQAVLSKEIYCDGTAGDESVWGYQERFAEYRYKPSTITGQMRSSYAQSLDTWHLAQDFATRPLLNSEFIQDNPPVDRVLAVPSEPHFIGDFYFKMRCARPMPVYGVPGMMDHF</sequence>
<name>A0AAU8BAM4_9VIRU</name>
<dbReference type="GO" id="GO:0005198">
    <property type="term" value="F:structural molecule activity"/>
    <property type="evidence" value="ECO:0007669"/>
    <property type="project" value="InterPro"/>
</dbReference>
<dbReference type="Gene3D" id="2.60.169.10">
    <property type="entry name" value="Microviridae F protein"/>
    <property type="match status" value="2"/>
</dbReference>
<evidence type="ECO:0000256" key="4">
    <source>
        <dbReference type="ARBA" id="ARBA00022561"/>
    </source>
</evidence>
<evidence type="ECO:0000313" key="6">
    <source>
        <dbReference type="EMBL" id="XCD08606.1"/>
    </source>
</evidence>
<dbReference type="Pfam" id="PF02305">
    <property type="entry name" value="Phage_F"/>
    <property type="match status" value="1"/>
</dbReference>
<keyword evidence="3" id="KW-1140">T=1 icosahedral capsid protein</keyword>
<organism evidence="6">
    <name type="scientific">Dulem virus 84</name>
    <dbReference type="NCBI Taxonomy" id="3145795"/>
    <lineage>
        <taxon>Viruses</taxon>
        <taxon>Monodnaviria</taxon>
        <taxon>Sangervirae</taxon>
        <taxon>Phixviricota</taxon>
        <taxon>Malgrandaviricetes</taxon>
        <taxon>Petitvirales</taxon>
        <taxon>Microviridae</taxon>
        <taxon>Microvirus</taxon>
    </lineage>
</organism>
<protein>
    <submittedName>
        <fullName evidence="6">Major capsid protein</fullName>
    </submittedName>
</protein>
<dbReference type="GO" id="GO:0039615">
    <property type="term" value="C:T=1 icosahedral viral capsid"/>
    <property type="evidence" value="ECO:0007669"/>
    <property type="project" value="UniProtKB-KW"/>
</dbReference>
<keyword evidence="4" id="KW-0167">Capsid protein</keyword>
<evidence type="ECO:0000256" key="1">
    <source>
        <dbReference type="ARBA" id="ARBA00004328"/>
    </source>
</evidence>
<keyword evidence="5" id="KW-0946">Virion</keyword>
<reference evidence="6" key="1">
    <citation type="submission" date="2024-03" db="EMBL/GenBank/DDBJ databases">
        <title>Diverse circular DNA viruses in blood, oral, and fecal samples of captive lemurs.</title>
        <authorList>
            <person name="Paietta E.N."/>
            <person name="Kraberger S."/>
            <person name="Lund M.C."/>
            <person name="Custer J.M."/>
            <person name="Vargas K.M."/>
            <person name="Ehmke E.E."/>
            <person name="Yoder A.D."/>
            <person name="Varsani A."/>
        </authorList>
    </citation>
    <scope>NUCLEOTIDE SEQUENCE</scope>
    <source>
        <strain evidence="6">Duke_43SS_94</strain>
    </source>
</reference>
<evidence type="ECO:0000256" key="2">
    <source>
        <dbReference type="ARBA" id="ARBA00009963"/>
    </source>
</evidence>
<dbReference type="InterPro" id="IPR003514">
    <property type="entry name" value="Microviridae_protein_F"/>
</dbReference>
<dbReference type="InterPro" id="IPR037002">
    <property type="entry name" value="Microviridae_protein_F_sf"/>
</dbReference>
<dbReference type="InterPro" id="IPR016184">
    <property type="entry name" value="Capsid/spike_ssDNA_virus"/>
</dbReference>
<dbReference type="EMBL" id="PP511897">
    <property type="protein sequence ID" value="XCD08606.1"/>
    <property type="molecule type" value="Genomic_DNA"/>
</dbReference>
<accession>A0AAU8BAM4</accession>
<evidence type="ECO:0000256" key="3">
    <source>
        <dbReference type="ARBA" id="ARBA00022431"/>
    </source>
</evidence>
<evidence type="ECO:0000256" key="5">
    <source>
        <dbReference type="ARBA" id="ARBA00022844"/>
    </source>
</evidence>
<comment type="subcellular location">
    <subcellularLocation>
        <location evidence="1">Virion</location>
    </subcellularLocation>
</comment>